<evidence type="ECO:0008006" key="3">
    <source>
        <dbReference type="Google" id="ProtNLM"/>
    </source>
</evidence>
<protein>
    <recommendedName>
        <fullName evidence="3">YtxH domain-containing protein</fullName>
    </recommendedName>
</protein>
<organism evidence="1 2">
    <name type="scientific">Salinibacillus aidingensis</name>
    <dbReference type="NCBI Taxonomy" id="237684"/>
    <lineage>
        <taxon>Bacteria</taxon>
        <taxon>Bacillati</taxon>
        <taxon>Bacillota</taxon>
        <taxon>Bacilli</taxon>
        <taxon>Bacillales</taxon>
        <taxon>Bacillaceae</taxon>
        <taxon>Salinibacillus</taxon>
    </lineage>
</organism>
<proteinExistence type="predicted"/>
<evidence type="ECO:0000313" key="2">
    <source>
        <dbReference type="Proteomes" id="UP001500880"/>
    </source>
</evidence>
<keyword evidence="2" id="KW-1185">Reference proteome</keyword>
<dbReference type="Proteomes" id="UP001500880">
    <property type="component" value="Unassembled WGS sequence"/>
</dbReference>
<dbReference type="RefSeq" id="WP_343841936.1">
    <property type="nucleotide sequence ID" value="NZ_BAAADO010000005.1"/>
</dbReference>
<comment type="caution">
    <text evidence="1">The sequence shown here is derived from an EMBL/GenBank/DDBJ whole genome shotgun (WGS) entry which is preliminary data.</text>
</comment>
<reference evidence="2" key="1">
    <citation type="journal article" date="2019" name="Int. J. Syst. Evol. Microbiol.">
        <title>The Global Catalogue of Microorganisms (GCM) 10K type strain sequencing project: providing services to taxonomists for standard genome sequencing and annotation.</title>
        <authorList>
            <consortium name="The Broad Institute Genomics Platform"/>
            <consortium name="The Broad Institute Genome Sequencing Center for Infectious Disease"/>
            <person name="Wu L."/>
            <person name="Ma J."/>
        </authorList>
    </citation>
    <scope>NUCLEOTIDE SEQUENCE [LARGE SCALE GENOMIC DNA]</scope>
    <source>
        <strain evidence="2">JCM 12389</strain>
    </source>
</reference>
<sequence>MKQNRWKRGILIGAAVGALSSLFHRETREGAIAFGRDVMDQFKNYREDPSKAFEDLRTTVEGIEYYADSIIKQLDDADQMLEKRPKQN</sequence>
<accession>A0ABP3LEC0</accession>
<dbReference type="EMBL" id="BAAADO010000005">
    <property type="protein sequence ID" value="GAA0498090.1"/>
    <property type="molecule type" value="Genomic_DNA"/>
</dbReference>
<name>A0ABP3LEC0_9BACI</name>
<evidence type="ECO:0000313" key="1">
    <source>
        <dbReference type="EMBL" id="GAA0498090.1"/>
    </source>
</evidence>
<gene>
    <name evidence="1" type="ORF">GCM10008986_26430</name>
</gene>